<dbReference type="PROSITE" id="PS00134">
    <property type="entry name" value="TRYPSIN_HIS"/>
    <property type="match status" value="1"/>
</dbReference>
<proteinExistence type="predicted"/>
<sequence>MTTAPPTIPFASVEGAQAHAFAVQSALDQAADRIRAVADSLAPARDGSGFAGDRVDVAGNAVTLYWHGTVPAKVRSAVTDARRAGITVTVESAAYTFDQLLAETDRLVSEVRAVGGRAITSAGPRPDGNGVQVSVAPAPAGFAAQSLQQVDAELTRSVALDVTTGEAPRAASRLADSAPFWGSAYADIYSGSTYQGSCTTGFGVAGNNGAARYLLTAAHCGGGQWRTALGTVIGSVIPTQDLSHDAELILTDAGNGIYEGASIQVQDTYSGRLVTSASTSHVGDSICHGGAFTGSICGYVVAGVGQSFTIGGFGAVKDMVQAEAPNHVSGLGNGDSGGPVYTINSSGYGVARGTVSAYSGVASEEVDCPGVPTGGGRHCSWKWWYPDVTKQLAGVGVHF</sequence>
<name>A0A345STZ8_9ACTN</name>
<dbReference type="SUPFAM" id="SSF50494">
    <property type="entry name" value="Trypsin-like serine proteases"/>
    <property type="match status" value="1"/>
</dbReference>
<dbReference type="KEGG" id="stri:C7M71_006895"/>
<dbReference type="GO" id="GO:0004252">
    <property type="term" value="F:serine-type endopeptidase activity"/>
    <property type="evidence" value="ECO:0007669"/>
    <property type="project" value="InterPro"/>
</dbReference>
<evidence type="ECO:0000313" key="2">
    <source>
        <dbReference type="Proteomes" id="UP000249340"/>
    </source>
</evidence>
<dbReference type="Gene3D" id="2.40.10.10">
    <property type="entry name" value="Trypsin-like serine proteases"/>
    <property type="match status" value="2"/>
</dbReference>
<dbReference type="GO" id="GO:0006508">
    <property type="term" value="P:proteolysis"/>
    <property type="evidence" value="ECO:0007669"/>
    <property type="project" value="InterPro"/>
</dbReference>
<keyword evidence="2" id="KW-1185">Reference proteome</keyword>
<organism evidence="1 2">
    <name type="scientific">Peterkaempfera bronchialis</name>
    <dbReference type="NCBI Taxonomy" id="2126346"/>
    <lineage>
        <taxon>Bacteria</taxon>
        <taxon>Bacillati</taxon>
        <taxon>Actinomycetota</taxon>
        <taxon>Actinomycetes</taxon>
        <taxon>Kitasatosporales</taxon>
        <taxon>Streptomycetaceae</taxon>
        <taxon>Peterkaempfera</taxon>
    </lineage>
</organism>
<evidence type="ECO:0000313" key="1">
    <source>
        <dbReference type="EMBL" id="AXI77203.1"/>
    </source>
</evidence>
<dbReference type="InterPro" id="IPR043504">
    <property type="entry name" value="Peptidase_S1_PA_chymotrypsin"/>
</dbReference>
<dbReference type="AlphaFoldDB" id="A0A345STZ8"/>
<dbReference type="Proteomes" id="UP000249340">
    <property type="component" value="Chromosome"/>
</dbReference>
<dbReference type="EMBL" id="CP031264">
    <property type="protein sequence ID" value="AXI77203.1"/>
    <property type="molecule type" value="Genomic_DNA"/>
</dbReference>
<dbReference type="InterPro" id="IPR018114">
    <property type="entry name" value="TRYPSIN_HIS"/>
</dbReference>
<reference evidence="2" key="1">
    <citation type="submission" date="2018-07" db="EMBL/GenBank/DDBJ databases">
        <title>Streptacidiphilus bronchialis DSM 106435 chromosome.</title>
        <authorList>
            <person name="Batra D."/>
            <person name="Gulvik C.A."/>
        </authorList>
    </citation>
    <scope>NUCLEOTIDE SEQUENCE [LARGE SCALE GENOMIC DNA]</scope>
    <source>
        <strain evidence="2">DSM 106435</strain>
    </source>
</reference>
<dbReference type="OrthoDB" id="4413809at2"/>
<protein>
    <submittedName>
        <fullName evidence="1">Uncharacterized protein</fullName>
    </submittedName>
</protein>
<dbReference type="RefSeq" id="WP_111489171.1">
    <property type="nucleotide sequence ID" value="NZ_CP031264.1"/>
</dbReference>
<gene>
    <name evidence="1" type="ORF">C7M71_006895</name>
</gene>
<dbReference type="InterPro" id="IPR009003">
    <property type="entry name" value="Peptidase_S1_PA"/>
</dbReference>
<accession>A0A345STZ8</accession>